<dbReference type="Pfam" id="PF00534">
    <property type="entry name" value="Glycos_transf_1"/>
    <property type="match status" value="1"/>
</dbReference>
<evidence type="ECO:0000256" key="3">
    <source>
        <dbReference type="ARBA" id="ARBA00022679"/>
    </source>
</evidence>
<dbReference type="Pfam" id="PF13439">
    <property type="entry name" value="Glyco_transf_4"/>
    <property type="match status" value="1"/>
</dbReference>
<dbReference type="GO" id="GO:0016757">
    <property type="term" value="F:glycosyltransferase activity"/>
    <property type="evidence" value="ECO:0007669"/>
    <property type="project" value="UniProtKB-KW"/>
</dbReference>
<keyword evidence="8" id="KW-1185">Reference proteome</keyword>
<accession>E4NCM4</accession>
<feature type="compositionally biased region" description="Low complexity" evidence="4">
    <location>
        <begin position="390"/>
        <end position="412"/>
    </location>
</feature>
<dbReference type="InterPro" id="IPR001296">
    <property type="entry name" value="Glyco_trans_1"/>
</dbReference>
<dbReference type="HOGENOM" id="CLU_015079_0_0_11"/>
<dbReference type="STRING" id="452652.KSE_31450"/>
<evidence type="ECO:0000259" key="5">
    <source>
        <dbReference type="Pfam" id="PF00534"/>
    </source>
</evidence>
<dbReference type="PANTHER" id="PTHR12526">
    <property type="entry name" value="GLYCOSYLTRANSFERASE"/>
    <property type="match status" value="1"/>
</dbReference>
<reference evidence="7 8" key="1">
    <citation type="journal article" date="2010" name="DNA Res.">
        <title>Genome sequence of Kitasatospora setae NBRC 14216T: an evolutionary snapshot of the family Streptomycetaceae.</title>
        <authorList>
            <person name="Ichikawa N."/>
            <person name="Oguchi A."/>
            <person name="Ikeda H."/>
            <person name="Ishikawa J."/>
            <person name="Kitani S."/>
            <person name="Watanabe Y."/>
            <person name="Nakamura S."/>
            <person name="Katano Y."/>
            <person name="Kishi E."/>
            <person name="Sasagawa M."/>
            <person name="Ankai A."/>
            <person name="Fukui S."/>
            <person name="Hashimoto Y."/>
            <person name="Kamata S."/>
            <person name="Otoguro M."/>
            <person name="Tanikawa S."/>
            <person name="Nihira T."/>
            <person name="Horinouchi S."/>
            <person name="Ohnishi Y."/>
            <person name="Hayakawa M."/>
            <person name="Kuzuyama T."/>
            <person name="Arisawa A."/>
            <person name="Nomoto F."/>
            <person name="Miura H."/>
            <person name="Takahashi Y."/>
            <person name="Fujita N."/>
        </authorList>
    </citation>
    <scope>NUCLEOTIDE SEQUENCE [LARGE SCALE GENOMIC DNA]</scope>
    <source>
        <strain evidence="8">ATCC 33774 / DSM 43861 / JCM 3304 / KCC A-0304 / NBRC 14216 / KM-6054</strain>
    </source>
</reference>
<proteinExistence type="predicted"/>
<protein>
    <recommendedName>
        <fullName evidence="1">D-inositol 3-phosphate glycosyltransferase</fullName>
    </recommendedName>
</protein>
<dbReference type="KEGG" id="ksk:KSE_31450"/>
<dbReference type="Proteomes" id="UP000007076">
    <property type="component" value="Chromosome"/>
</dbReference>
<feature type="domain" description="Glycosyltransferase subfamily 4-like N-terminal" evidence="6">
    <location>
        <begin position="13"/>
        <end position="191"/>
    </location>
</feature>
<name>E4NCM4_KITSK</name>
<dbReference type="AlphaFoldDB" id="E4NCM4"/>
<dbReference type="CDD" id="cd03820">
    <property type="entry name" value="GT4_AmsD-like"/>
    <property type="match status" value="1"/>
</dbReference>
<organism evidence="7 8">
    <name type="scientific">Kitasatospora setae (strain ATCC 33774 / DSM 43861 / JCM 3304 / KCC A-0304 / NBRC 14216 / KM-6054)</name>
    <name type="common">Streptomyces setae</name>
    <dbReference type="NCBI Taxonomy" id="452652"/>
    <lineage>
        <taxon>Bacteria</taxon>
        <taxon>Bacillati</taxon>
        <taxon>Actinomycetota</taxon>
        <taxon>Actinomycetes</taxon>
        <taxon>Kitasatosporales</taxon>
        <taxon>Streptomycetaceae</taxon>
        <taxon>Kitasatospora</taxon>
    </lineage>
</organism>
<keyword evidence="2" id="KW-0328">Glycosyltransferase</keyword>
<evidence type="ECO:0000313" key="8">
    <source>
        <dbReference type="Proteomes" id="UP000007076"/>
    </source>
</evidence>
<dbReference type="SUPFAM" id="SSF53756">
    <property type="entry name" value="UDP-Glycosyltransferase/glycogen phosphorylase"/>
    <property type="match status" value="1"/>
</dbReference>
<evidence type="ECO:0000256" key="1">
    <source>
        <dbReference type="ARBA" id="ARBA00021292"/>
    </source>
</evidence>
<evidence type="ECO:0000256" key="2">
    <source>
        <dbReference type="ARBA" id="ARBA00022676"/>
    </source>
</evidence>
<dbReference type="PATRIC" id="fig|452652.3.peg.3157"/>
<gene>
    <name evidence="7" type="ordered locus">KSE_31450</name>
</gene>
<dbReference type="eggNOG" id="COG0438">
    <property type="taxonomic scope" value="Bacteria"/>
</dbReference>
<evidence type="ECO:0000259" key="6">
    <source>
        <dbReference type="Pfam" id="PF13439"/>
    </source>
</evidence>
<dbReference type="Gene3D" id="3.40.50.2000">
    <property type="entry name" value="Glycogen Phosphorylase B"/>
    <property type="match status" value="2"/>
</dbReference>
<dbReference type="EMBL" id="AP010968">
    <property type="protein sequence ID" value="BAJ28955.1"/>
    <property type="molecule type" value="Genomic_DNA"/>
</dbReference>
<feature type="region of interest" description="Disordered" evidence="4">
    <location>
        <begin position="390"/>
        <end position="413"/>
    </location>
</feature>
<keyword evidence="3 7" id="KW-0808">Transferase</keyword>
<dbReference type="RefSeq" id="WP_014136265.1">
    <property type="nucleotide sequence ID" value="NC_016109.1"/>
</dbReference>
<dbReference type="CAZy" id="GT4">
    <property type="family name" value="Glycosyltransferase Family 4"/>
</dbReference>
<dbReference type="InterPro" id="IPR028098">
    <property type="entry name" value="Glyco_trans_4-like_N"/>
</dbReference>
<sequence length="801" mass="85667">MRIAFLINNVYGIGGTNRTVINLAQGLSSRHRVEIVSVFRRQETTRFEIPPGVALTPLVDLRGGGSGADRGHPLLAEPTGEVPPQEEFHAQYSRLSDQRIREYLERTDADVVVGTRSSLNLFVARYGREDCVRVAQEHMTHLDIPVEVRAEMARAYPRLDLVTTVTEADALTFRTTTPVPGVPVLCVPNSVPEPPVRPADPASRLVVGAGRLDPVKRYDLLIRAFDRLRDEFPDWRLRIYGQGTERAALRALISDLRATERILLMGSAAPLDPEWAKGSIAAVTSERESFGMTVVEAMRCGLPVVATDCPVGPREIIRDGEDGLLVPTGDVDGITAGLRTLMADPALRARMAAAALDGSRRYDPGRIAERYAGLFREAAARRGLRPAGAGAGADAGAVPADPGAGAHPPADGQLARGTVRAMGWVRRFWTPGTVGKGGLALVAAAAGAAVRVTAATAHLDLTDPDPLLAVDLPADQADGLRLLLREVGDLRSTRLVDLPAAPVADPPPGKVRLAVRLGPELRAALYEGRWTVVLETASGVRSRVTAGLRETRRLVADRERFLADPGSLPAVDWLTPYVTKEGHLALRSWRRTRHAECTAVLVGADGRLGIEGAVVGPVALADRPRLRLRRRGATGTVLEFAGRATGRRFRFELSAEDLALARLNRWEDWDAWLLPAPAGPDPDRTAADAARTLDVDTGLRAGLDNQTALVDLDADPDGPAAPGAVAAPAPAAPAADPAAPLRLARILDDFTDAKPILEYPAASLVDGGVPGYALVLPAARIDVRPYCTGKGELSFQVVERD</sequence>
<feature type="domain" description="Glycosyl transferase family 1" evidence="5">
    <location>
        <begin position="203"/>
        <end position="355"/>
    </location>
</feature>
<evidence type="ECO:0000313" key="7">
    <source>
        <dbReference type="EMBL" id="BAJ28955.1"/>
    </source>
</evidence>
<dbReference type="PANTHER" id="PTHR12526:SF627">
    <property type="entry name" value="D-RHAMNOSYLTRANSFERASE WBPZ"/>
    <property type="match status" value="1"/>
</dbReference>
<evidence type="ECO:0000256" key="4">
    <source>
        <dbReference type="SAM" id="MobiDB-lite"/>
    </source>
</evidence>